<keyword evidence="9 13" id="KW-0472">Membrane</keyword>
<reference evidence="15" key="1">
    <citation type="submission" date="2007-04" db="EMBL/GenBank/DDBJ databases">
        <title>Annotation of Pediculus humanus corporis strain USDA.</title>
        <authorList>
            <person name="Kirkness E."/>
            <person name="Hannick L."/>
            <person name="Hass B."/>
            <person name="Bruggner R."/>
            <person name="Lawson D."/>
            <person name="Bidwell S."/>
            <person name="Joardar V."/>
            <person name="Caler E."/>
            <person name="Walenz B."/>
            <person name="Inman J."/>
            <person name="Schobel S."/>
            <person name="Galinsky K."/>
            <person name="Amedeo P."/>
            <person name="Strausberg R."/>
        </authorList>
    </citation>
    <scope>NUCLEOTIDE SEQUENCE</scope>
    <source>
        <strain evidence="15">USDA</strain>
    </source>
</reference>
<evidence type="ECO:0000256" key="3">
    <source>
        <dbReference type="ARBA" id="ARBA00009806"/>
    </source>
</evidence>
<dbReference type="OMA" id="PERDNEV"/>
<evidence type="ECO:0000256" key="8">
    <source>
        <dbReference type="ARBA" id="ARBA00023128"/>
    </source>
</evidence>
<keyword evidence="10" id="KW-0576">Peroxisome</keyword>
<comment type="subcellular location">
    <subcellularLocation>
        <location evidence="1">Mitochondrion outer membrane</location>
        <topology evidence="1">Single-pass type IV membrane protein</topology>
    </subcellularLocation>
    <subcellularLocation>
        <location evidence="2">Peroxisome</location>
    </subcellularLocation>
</comment>
<feature type="coiled-coil region" evidence="11">
    <location>
        <begin position="143"/>
        <end position="170"/>
    </location>
</feature>
<evidence type="ECO:0000313" key="15">
    <source>
        <dbReference type="EMBL" id="EEB12242.1"/>
    </source>
</evidence>
<reference evidence="15" key="2">
    <citation type="submission" date="2007-04" db="EMBL/GenBank/DDBJ databases">
        <title>The genome of the human body louse.</title>
        <authorList>
            <consortium name="The Human Body Louse Genome Consortium"/>
            <person name="Kirkness E."/>
            <person name="Walenz B."/>
            <person name="Hass B."/>
            <person name="Bruggner R."/>
            <person name="Strausberg R."/>
        </authorList>
    </citation>
    <scope>NUCLEOTIDE SEQUENCE</scope>
    <source>
        <strain evidence="15">USDA</strain>
    </source>
</reference>
<proteinExistence type="inferred from homology"/>
<dbReference type="GO" id="GO:0005741">
    <property type="term" value="C:mitochondrial outer membrane"/>
    <property type="evidence" value="ECO:0007669"/>
    <property type="project" value="UniProtKB-SubCell"/>
</dbReference>
<feature type="compositionally biased region" description="Polar residues" evidence="12">
    <location>
        <begin position="96"/>
        <end position="109"/>
    </location>
</feature>
<dbReference type="InterPro" id="IPR039433">
    <property type="entry name" value="Mff-like_dom"/>
</dbReference>
<keyword evidence="4 13" id="KW-0812">Transmembrane</keyword>
<dbReference type="STRING" id="121224.E0VFT6"/>
<evidence type="ECO:0000256" key="10">
    <source>
        <dbReference type="ARBA" id="ARBA00023140"/>
    </source>
</evidence>
<evidence type="ECO:0000256" key="11">
    <source>
        <dbReference type="SAM" id="Coils"/>
    </source>
</evidence>
<feature type="domain" description="Mff-like" evidence="14">
    <location>
        <begin position="53"/>
        <end position="106"/>
    </location>
</feature>
<dbReference type="VEuPathDB" id="VectorBase:PHUM167430"/>
<dbReference type="GO" id="GO:0005777">
    <property type="term" value="C:peroxisome"/>
    <property type="evidence" value="ECO:0007669"/>
    <property type="project" value="UniProtKB-SubCell"/>
</dbReference>
<keyword evidence="6 13" id="KW-1133">Transmembrane helix</keyword>
<dbReference type="GeneID" id="8236634"/>
<sequence length="192" mass="21731">MSNVSSPTGFSGLEDRFYDHIDINEKMRVPNDQVSGDLIINIWDNCSTKRGVLENTVMPRDPGMIRVQTPPRVITLNDHYFPTVEDDDDLFDRDSGPTSEKSNSSAQLSHSKIIVPMNQWSSTAAVNESGGNSHKGLLPGEELSHLRSQMAKLNRRLMALELDNLQRQQREKYLLALGLGYFLVKFVIWLNK</sequence>
<gene>
    <name evidence="16" type="primary">8236634</name>
    <name evidence="15" type="ORF">Phum_PHUM167430</name>
</gene>
<evidence type="ECO:0000313" key="16">
    <source>
        <dbReference type="EnsemblMetazoa" id="PHUM167430-PA"/>
    </source>
</evidence>
<dbReference type="PANTHER" id="PTHR16501">
    <property type="entry name" value="TRANSPORT AND GOLGI ORGANIZATION PROTEIN 11"/>
    <property type="match status" value="1"/>
</dbReference>
<organism>
    <name type="scientific">Pediculus humanus subsp. corporis</name>
    <name type="common">Body louse</name>
    <dbReference type="NCBI Taxonomy" id="121224"/>
    <lineage>
        <taxon>Eukaryota</taxon>
        <taxon>Metazoa</taxon>
        <taxon>Ecdysozoa</taxon>
        <taxon>Arthropoda</taxon>
        <taxon>Hexapoda</taxon>
        <taxon>Insecta</taxon>
        <taxon>Pterygota</taxon>
        <taxon>Neoptera</taxon>
        <taxon>Paraneoptera</taxon>
        <taxon>Psocodea</taxon>
        <taxon>Troctomorpha</taxon>
        <taxon>Phthiraptera</taxon>
        <taxon>Anoplura</taxon>
        <taxon>Pediculidae</taxon>
        <taxon>Pediculus</taxon>
    </lineage>
</organism>
<feature type="region of interest" description="Disordered" evidence="12">
    <location>
        <begin position="87"/>
        <end position="109"/>
    </location>
</feature>
<evidence type="ECO:0000256" key="13">
    <source>
        <dbReference type="SAM" id="Phobius"/>
    </source>
</evidence>
<dbReference type="AlphaFoldDB" id="E0VFT6"/>
<evidence type="ECO:0000259" key="14">
    <source>
        <dbReference type="Pfam" id="PF05644"/>
    </source>
</evidence>
<evidence type="ECO:0000256" key="6">
    <source>
        <dbReference type="ARBA" id="ARBA00022989"/>
    </source>
</evidence>
<dbReference type="Pfam" id="PF05644">
    <property type="entry name" value="Miff"/>
    <property type="match status" value="2"/>
</dbReference>
<dbReference type="InParanoid" id="E0VFT6"/>
<name>E0VFT6_PEDHC</name>
<dbReference type="Proteomes" id="UP000009046">
    <property type="component" value="Unassembled WGS sequence"/>
</dbReference>
<feature type="domain" description="Mff-like" evidence="14">
    <location>
        <begin position="134"/>
        <end position="191"/>
    </location>
</feature>
<dbReference type="EnsemblMetazoa" id="PHUM167430-RA">
    <property type="protein sequence ID" value="PHUM167430-PA"/>
    <property type="gene ID" value="PHUM167430"/>
</dbReference>
<evidence type="ECO:0000256" key="9">
    <source>
        <dbReference type="ARBA" id="ARBA00023136"/>
    </source>
</evidence>
<keyword evidence="8" id="KW-0496">Mitochondrion</keyword>
<dbReference type="InterPro" id="IPR008518">
    <property type="entry name" value="Mff/Tango-11"/>
</dbReference>
<evidence type="ECO:0000313" key="17">
    <source>
        <dbReference type="Proteomes" id="UP000009046"/>
    </source>
</evidence>
<dbReference type="FunCoup" id="E0VFT6">
    <property type="interactions" value="1600"/>
</dbReference>
<dbReference type="PANTHER" id="PTHR16501:SF6">
    <property type="entry name" value="TRANSPORT AND GOLGI ORGANIZATION PROTEIN 11"/>
    <property type="match status" value="1"/>
</dbReference>
<keyword evidence="5" id="KW-1000">Mitochondrion outer membrane</keyword>
<keyword evidence="7 11" id="KW-0175">Coiled coil</keyword>
<feature type="transmembrane region" description="Helical" evidence="13">
    <location>
        <begin position="173"/>
        <end position="190"/>
    </location>
</feature>
<evidence type="ECO:0000256" key="5">
    <source>
        <dbReference type="ARBA" id="ARBA00022787"/>
    </source>
</evidence>
<accession>E0VFT6</accession>
<keyword evidence="17" id="KW-1185">Reference proteome</keyword>
<dbReference type="OrthoDB" id="5986838at2759"/>
<comment type="similarity">
    <text evidence="3">Belongs to the Tango11 family.</text>
</comment>
<evidence type="ECO:0000256" key="1">
    <source>
        <dbReference type="ARBA" id="ARBA00004200"/>
    </source>
</evidence>
<dbReference type="KEGG" id="phu:Phum_PHUM167430"/>
<evidence type="ECO:0000256" key="7">
    <source>
        <dbReference type="ARBA" id="ARBA00023054"/>
    </source>
</evidence>
<reference evidence="16" key="3">
    <citation type="submission" date="2021-02" db="UniProtKB">
        <authorList>
            <consortium name="EnsemblMetazoa"/>
        </authorList>
    </citation>
    <scope>IDENTIFICATION</scope>
    <source>
        <strain evidence="16">USDA</strain>
    </source>
</reference>
<dbReference type="EMBL" id="DS235124">
    <property type="protein sequence ID" value="EEB12242.1"/>
    <property type="molecule type" value="Genomic_DNA"/>
</dbReference>
<dbReference type="RefSeq" id="XP_002424980.1">
    <property type="nucleotide sequence ID" value="XM_002424935.1"/>
</dbReference>
<dbReference type="HOGENOM" id="CLU_085498_0_0_1"/>
<dbReference type="CTD" id="8236634"/>
<evidence type="ECO:0000256" key="12">
    <source>
        <dbReference type="SAM" id="MobiDB-lite"/>
    </source>
</evidence>
<dbReference type="EMBL" id="AAZO01001947">
    <property type="status" value="NOT_ANNOTATED_CDS"/>
    <property type="molecule type" value="Genomic_DNA"/>
</dbReference>
<evidence type="ECO:0000256" key="2">
    <source>
        <dbReference type="ARBA" id="ARBA00004275"/>
    </source>
</evidence>
<evidence type="ECO:0000256" key="4">
    <source>
        <dbReference type="ARBA" id="ARBA00022692"/>
    </source>
</evidence>
<dbReference type="eggNOG" id="ENOG502R96B">
    <property type="taxonomic scope" value="Eukaryota"/>
</dbReference>
<protein>
    <recommendedName>
        <fullName evidence="14">Mff-like domain-containing protein</fullName>
    </recommendedName>
</protein>